<name>A0A1V9XUD0_9ACAR</name>
<feature type="compositionally biased region" description="Basic residues" evidence="1">
    <location>
        <begin position="105"/>
        <end position="126"/>
    </location>
</feature>
<dbReference type="EMBL" id="MNPL01004029">
    <property type="protein sequence ID" value="OQR77032.1"/>
    <property type="molecule type" value="Genomic_DNA"/>
</dbReference>
<gene>
    <name evidence="2" type="ORF">BIW11_07381</name>
</gene>
<proteinExistence type="predicted"/>
<sequence>VPLERCCINSARKQITTNDHSRKLCGRFSAELAGWQDECTAICTRYHNDTHGWRNVRVVAEEKTCGAGYRGVCHRAHRTYEDTQGGQHGICLQQGVDDHSEGTHRRTSRHRRILQHRRRKNFRRLH</sequence>
<feature type="region of interest" description="Disordered" evidence="1">
    <location>
        <begin position="94"/>
        <end position="126"/>
    </location>
</feature>
<keyword evidence="3" id="KW-1185">Reference proteome</keyword>
<evidence type="ECO:0000313" key="2">
    <source>
        <dbReference type="EMBL" id="OQR77032.1"/>
    </source>
</evidence>
<comment type="caution">
    <text evidence="2">The sequence shown here is derived from an EMBL/GenBank/DDBJ whole genome shotgun (WGS) entry which is preliminary data.</text>
</comment>
<evidence type="ECO:0000256" key="1">
    <source>
        <dbReference type="SAM" id="MobiDB-lite"/>
    </source>
</evidence>
<protein>
    <submittedName>
        <fullName evidence="2">Uncharacterized protein</fullName>
    </submittedName>
</protein>
<reference evidence="2 3" key="1">
    <citation type="journal article" date="2017" name="Gigascience">
        <title>Draft genome of the honey bee ectoparasitic mite, Tropilaelaps mercedesae, is shaped by the parasitic life history.</title>
        <authorList>
            <person name="Dong X."/>
            <person name="Armstrong S.D."/>
            <person name="Xia D."/>
            <person name="Makepeace B.L."/>
            <person name="Darby A.C."/>
            <person name="Kadowaki T."/>
        </authorList>
    </citation>
    <scope>NUCLEOTIDE SEQUENCE [LARGE SCALE GENOMIC DNA]</scope>
    <source>
        <strain evidence="2">Wuxi-XJTLU</strain>
    </source>
</reference>
<accession>A0A1V9XUD0</accession>
<organism evidence="2 3">
    <name type="scientific">Tropilaelaps mercedesae</name>
    <dbReference type="NCBI Taxonomy" id="418985"/>
    <lineage>
        <taxon>Eukaryota</taxon>
        <taxon>Metazoa</taxon>
        <taxon>Ecdysozoa</taxon>
        <taxon>Arthropoda</taxon>
        <taxon>Chelicerata</taxon>
        <taxon>Arachnida</taxon>
        <taxon>Acari</taxon>
        <taxon>Parasitiformes</taxon>
        <taxon>Mesostigmata</taxon>
        <taxon>Gamasina</taxon>
        <taxon>Dermanyssoidea</taxon>
        <taxon>Laelapidae</taxon>
        <taxon>Tropilaelaps</taxon>
    </lineage>
</organism>
<dbReference type="AlphaFoldDB" id="A0A1V9XUD0"/>
<dbReference type="Proteomes" id="UP000192247">
    <property type="component" value="Unassembled WGS sequence"/>
</dbReference>
<dbReference type="InParanoid" id="A0A1V9XUD0"/>
<feature type="non-terminal residue" evidence="2">
    <location>
        <position position="1"/>
    </location>
</feature>
<evidence type="ECO:0000313" key="3">
    <source>
        <dbReference type="Proteomes" id="UP000192247"/>
    </source>
</evidence>